<dbReference type="SUPFAM" id="SSF63411">
    <property type="entry name" value="LuxS/MPP-like metallohydrolase"/>
    <property type="match status" value="2"/>
</dbReference>
<protein>
    <submittedName>
        <fullName evidence="1">Predicted Zn-dependent peptidase</fullName>
    </submittedName>
</protein>
<evidence type="ECO:0000313" key="1">
    <source>
        <dbReference type="EMBL" id="SDI22779.1"/>
    </source>
</evidence>
<keyword evidence="2" id="KW-1185">Reference proteome</keyword>
<dbReference type="RefSeq" id="WP_084110682.1">
    <property type="nucleotide sequence ID" value="NZ_FNEI01000001.1"/>
</dbReference>
<dbReference type="Proteomes" id="UP000182130">
    <property type="component" value="Unassembled WGS sequence"/>
</dbReference>
<sequence>MTQKVHKGLHHGIPTYSLDDGGPCNGKLHVGVGMRDEPAVLAGITHLVEHLLLRMVQPQTVLHGGTTGTESVEFWASGEPEDVAAFLNAIAAAVCRFQDVSGEDIGREKAVIQAEDPNKFRAVSSGLYGYRFGAADLGNAHFGAPATESLGMSELLSWARQWFVAENAALTFTGEVPAALDVSMPPGSIPERSVAVPLITEPTLVVSRKDGVALSLLVPDADAELLAEALRYELCARLRHDYGLVYSVVDFQAPMDADTVQLDLILDPTSSNIPAAFDAGTAALHDIASTGFSVEALDYTRKARASDLEYGRSVPDWHLDRLAVRGLRGWSTPGLKTVTRHTDSTTAVSLAASLAASMESLMVAVAGYAKPRRKHAAAQGLAFESFLIWRDTAPAVPNGHRAWQAKDSEAVLWLTPDRLLKRSGKKTKAIELADIAVAGDRSCGCVCLLDRHGRSLDFDVTEWRKGKELRSSLLAAVPEDTVRVFPAD</sequence>
<evidence type="ECO:0000313" key="2">
    <source>
        <dbReference type="Proteomes" id="UP000182130"/>
    </source>
</evidence>
<proteinExistence type="predicted"/>
<name>A0A1G8IV25_9MICC</name>
<dbReference type="OrthoDB" id="3798591at2"/>
<organism evidence="1 2">
    <name type="scientific">Arthrobacter cupressi</name>
    <dbReference type="NCBI Taxonomy" id="1045773"/>
    <lineage>
        <taxon>Bacteria</taxon>
        <taxon>Bacillati</taxon>
        <taxon>Actinomycetota</taxon>
        <taxon>Actinomycetes</taxon>
        <taxon>Micrococcales</taxon>
        <taxon>Micrococcaceae</taxon>
        <taxon>Arthrobacter</taxon>
    </lineage>
</organism>
<accession>A0A1G8IV25</accession>
<dbReference type="EMBL" id="FNEI01000001">
    <property type="protein sequence ID" value="SDI22779.1"/>
    <property type="molecule type" value="Genomic_DNA"/>
</dbReference>
<dbReference type="Gene3D" id="3.30.830.10">
    <property type="entry name" value="Metalloenzyme, LuxS/M16 peptidase-like"/>
    <property type="match status" value="2"/>
</dbReference>
<dbReference type="GO" id="GO:0046872">
    <property type="term" value="F:metal ion binding"/>
    <property type="evidence" value="ECO:0007669"/>
    <property type="project" value="InterPro"/>
</dbReference>
<reference evidence="2" key="1">
    <citation type="submission" date="2016-10" db="EMBL/GenBank/DDBJ databases">
        <authorList>
            <person name="Varghese N."/>
            <person name="Submissions S."/>
        </authorList>
    </citation>
    <scope>NUCLEOTIDE SEQUENCE [LARGE SCALE GENOMIC DNA]</scope>
    <source>
        <strain evidence="2">CGMCC 1.10783</strain>
    </source>
</reference>
<dbReference type="STRING" id="1045773.SAMN05216555_101366"/>
<dbReference type="AlphaFoldDB" id="A0A1G8IV25"/>
<gene>
    <name evidence="1" type="ORF">SAMN05216555_101366</name>
</gene>
<dbReference type="InterPro" id="IPR011249">
    <property type="entry name" value="Metalloenz_LuxS/M16"/>
</dbReference>